<dbReference type="InterPro" id="IPR017016">
    <property type="entry name" value="UCP033595"/>
</dbReference>
<evidence type="ECO:0000313" key="2">
    <source>
        <dbReference type="Proteomes" id="UP000736583"/>
    </source>
</evidence>
<dbReference type="RefSeq" id="WP_216457336.1">
    <property type="nucleotide sequence ID" value="NZ_JAHLQL010000004.1"/>
</dbReference>
<sequence length="117" mass="13500">MIIVESLSRSEIKEEGMYIYSYRMTKGNITLSTEDSSIEVQSYGIEVERQDLLNGVVVNIERDSLKSISPQRHKVHNLLRVLYEGKVSPIHFIDIIGEHVDSYIEDFEDNFYSIATN</sequence>
<dbReference type="Pfam" id="PF20124">
    <property type="entry name" value="DUF6514"/>
    <property type="match status" value="1"/>
</dbReference>
<protein>
    <submittedName>
        <fullName evidence="1">Uncharacterized protein</fullName>
    </submittedName>
</protein>
<comment type="caution">
    <text evidence="1">The sequence shown here is derived from an EMBL/GenBank/DDBJ whole genome shotgun (WGS) entry which is preliminary data.</text>
</comment>
<organism evidence="1 2">
    <name type="scientific">Clostridium simiarum</name>
    <dbReference type="NCBI Taxonomy" id="2841506"/>
    <lineage>
        <taxon>Bacteria</taxon>
        <taxon>Bacillati</taxon>
        <taxon>Bacillota</taxon>
        <taxon>Clostridia</taxon>
        <taxon>Eubacteriales</taxon>
        <taxon>Clostridiaceae</taxon>
        <taxon>Clostridium</taxon>
    </lineage>
</organism>
<dbReference type="Proteomes" id="UP000736583">
    <property type="component" value="Unassembled WGS sequence"/>
</dbReference>
<accession>A0ABS6F3X4</accession>
<dbReference type="PIRSF" id="PIRSF033595">
    <property type="entry name" value="UCP033595"/>
    <property type="match status" value="1"/>
</dbReference>
<name>A0ABS6F3X4_9CLOT</name>
<dbReference type="EMBL" id="JAHLQL010000004">
    <property type="protein sequence ID" value="MBU5592569.1"/>
    <property type="molecule type" value="Genomic_DNA"/>
</dbReference>
<reference evidence="1 2" key="1">
    <citation type="submission" date="2021-06" db="EMBL/GenBank/DDBJ databases">
        <authorList>
            <person name="Sun Q."/>
            <person name="Li D."/>
        </authorList>
    </citation>
    <scope>NUCLEOTIDE SEQUENCE [LARGE SCALE GENOMIC DNA]</scope>
    <source>
        <strain evidence="1 2">MSJ-4</strain>
    </source>
</reference>
<proteinExistence type="predicted"/>
<gene>
    <name evidence="1" type="ORF">KQI89_12460</name>
</gene>
<evidence type="ECO:0000313" key="1">
    <source>
        <dbReference type="EMBL" id="MBU5592569.1"/>
    </source>
</evidence>
<keyword evidence="2" id="KW-1185">Reference proteome</keyword>